<evidence type="ECO:0000313" key="2">
    <source>
        <dbReference type="Proteomes" id="UP001152622"/>
    </source>
</evidence>
<reference evidence="1" key="1">
    <citation type="journal article" date="2023" name="Science">
        <title>Genome structures resolve the early diversification of teleost fishes.</title>
        <authorList>
            <person name="Parey E."/>
            <person name="Louis A."/>
            <person name="Montfort J."/>
            <person name="Bouchez O."/>
            <person name="Roques C."/>
            <person name="Iampietro C."/>
            <person name="Lluch J."/>
            <person name="Castinel A."/>
            <person name="Donnadieu C."/>
            <person name="Desvignes T."/>
            <person name="Floi Bucao C."/>
            <person name="Jouanno E."/>
            <person name="Wen M."/>
            <person name="Mejri S."/>
            <person name="Dirks R."/>
            <person name="Jansen H."/>
            <person name="Henkel C."/>
            <person name="Chen W.J."/>
            <person name="Zahm M."/>
            <person name="Cabau C."/>
            <person name="Klopp C."/>
            <person name="Thompson A.W."/>
            <person name="Robinson-Rechavi M."/>
            <person name="Braasch I."/>
            <person name="Lecointre G."/>
            <person name="Bobe J."/>
            <person name="Postlethwait J.H."/>
            <person name="Berthelot C."/>
            <person name="Roest Crollius H."/>
            <person name="Guiguen Y."/>
        </authorList>
    </citation>
    <scope>NUCLEOTIDE SEQUENCE</scope>
    <source>
        <strain evidence="1">WJC10195</strain>
    </source>
</reference>
<protein>
    <submittedName>
        <fullName evidence="1">Uncharacterized protein</fullName>
    </submittedName>
</protein>
<evidence type="ECO:0000313" key="1">
    <source>
        <dbReference type="EMBL" id="KAJ8382071.1"/>
    </source>
</evidence>
<gene>
    <name evidence="1" type="ORF">SKAU_G00028490</name>
</gene>
<accession>A0A9Q1GEH5</accession>
<comment type="caution">
    <text evidence="1">The sequence shown here is derived from an EMBL/GenBank/DDBJ whole genome shotgun (WGS) entry which is preliminary data.</text>
</comment>
<dbReference type="AlphaFoldDB" id="A0A9Q1GEH5"/>
<dbReference type="Proteomes" id="UP001152622">
    <property type="component" value="Chromosome 1"/>
</dbReference>
<sequence>MDAPGRGRGSSSTRMQRTTVDRWLDRTWFTLSQPCSEGDLKACWEGGSSTTLCHREHHHSRVLRLYPKPWAG</sequence>
<dbReference type="EMBL" id="JAINUF010000001">
    <property type="protein sequence ID" value="KAJ8382071.1"/>
    <property type="molecule type" value="Genomic_DNA"/>
</dbReference>
<keyword evidence="2" id="KW-1185">Reference proteome</keyword>
<organism evidence="1 2">
    <name type="scientific">Synaphobranchus kaupii</name>
    <name type="common">Kaup's arrowtooth eel</name>
    <dbReference type="NCBI Taxonomy" id="118154"/>
    <lineage>
        <taxon>Eukaryota</taxon>
        <taxon>Metazoa</taxon>
        <taxon>Chordata</taxon>
        <taxon>Craniata</taxon>
        <taxon>Vertebrata</taxon>
        <taxon>Euteleostomi</taxon>
        <taxon>Actinopterygii</taxon>
        <taxon>Neopterygii</taxon>
        <taxon>Teleostei</taxon>
        <taxon>Anguilliformes</taxon>
        <taxon>Synaphobranchidae</taxon>
        <taxon>Synaphobranchus</taxon>
    </lineage>
</organism>
<name>A0A9Q1GEH5_SYNKA</name>
<proteinExistence type="predicted"/>